<dbReference type="eggNOG" id="COG0741">
    <property type="taxonomic scope" value="Bacteria"/>
</dbReference>
<dbReference type="CDD" id="cd00118">
    <property type="entry name" value="LysM"/>
    <property type="match status" value="3"/>
</dbReference>
<evidence type="ECO:0000313" key="2">
    <source>
        <dbReference type="EMBL" id="BAJ02360.1"/>
    </source>
</evidence>
<dbReference type="STRING" id="637905.SVI_2389"/>
<protein>
    <submittedName>
        <fullName evidence="2">Transglycosylase, Slt family</fullName>
    </submittedName>
</protein>
<feature type="domain" description="LysM" evidence="1">
    <location>
        <begin position="472"/>
        <end position="516"/>
    </location>
</feature>
<gene>
    <name evidence="2" type="ordered locus">SVI_2389</name>
</gene>
<feature type="domain" description="LysM" evidence="1">
    <location>
        <begin position="340"/>
        <end position="383"/>
    </location>
</feature>
<dbReference type="SUPFAM" id="SSF54106">
    <property type="entry name" value="LysM domain"/>
    <property type="match status" value="3"/>
</dbReference>
<dbReference type="HOGENOM" id="CLU_009520_1_4_6"/>
<dbReference type="InterPro" id="IPR036779">
    <property type="entry name" value="LysM_dom_sf"/>
</dbReference>
<dbReference type="Proteomes" id="UP000002350">
    <property type="component" value="Chromosome"/>
</dbReference>
<dbReference type="FunFam" id="1.10.530.10:FF:000004">
    <property type="entry name" value="Membrane-bound lytic murein transglycosylase D"/>
    <property type="match status" value="1"/>
</dbReference>
<dbReference type="OrthoDB" id="9815002at2"/>
<dbReference type="RefSeq" id="WP_013051664.1">
    <property type="nucleotide sequence ID" value="NC_014012.1"/>
</dbReference>
<dbReference type="CAZy" id="GH23">
    <property type="family name" value="Glycoside Hydrolase Family 23"/>
</dbReference>
<dbReference type="PANTHER" id="PTHR33734">
    <property type="entry name" value="LYSM DOMAIN-CONTAINING GPI-ANCHORED PROTEIN 2"/>
    <property type="match status" value="1"/>
</dbReference>
<dbReference type="PANTHER" id="PTHR33734:SF22">
    <property type="entry name" value="MEMBRANE-BOUND LYTIC MUREIN TRANSGLYCOSYLASE D"/>
    <property type="match status" value="1"/>
</dbReference>
<dbReference type="EMBL" id="AP011177">
    <property type="protein sequence ID" value="BAJ02360.1"/>
    <property type="molecule type" value="Genomic_DNA"/>
</dbReference>
<accession>D4ZL11</accession>
<dbReference type="KEGG" id="svo:SVI_2389"/>
<dbReference type="InterPro" id="IPR008258">
    <property type="entry name" value="Transglycosylase_SLT_dom_1"/>
</dbReference>
<dbReference type="eggNOG" id="COG1388">
    <property type="taxonomic scope" value="Bacteria"/>
</dbReference>
<dbReference type="CAZy" id="CBM50">
    <property type="family name" value="Carbohydrate-Binding Module Family 50"/>
</dbReference>
<dbReference type="SUPFAM" id="SSF53955">
    <property type="entry name" value="Lysozyme-like"/>
    <property type="match status" value="1"/>
</dbReference>
<name>D4ZL11_SHEVD</name>
<feature type="domain" description="LysM" evidence="1">
    <location>
        <begin position="414"/>
        <end position="458"/>
    </location>
</feature>
<dbReference type="Pfam" id="PF01476">
    <property type="entry name" value="LysM"/>
    <property type="match status" value="3"/>
</dbReference>
<dbReference type="SMART" id="SM00257">
    <property type="entry name" value="LysM"/>
    <property type="match status" value="3"/>
</dbReference>
<dbReference type="GO" id="GO:0008932">
    <property type="term" value="F:lytic endotransglycosylase activity"/>
    <property type="evidence" value="ECO:0007669"/>
    <property type="project" value="TreeGrafter"/>
</dbReference>
<dbReference type="Gene3D" id="3.10.350.10">
    <property type="entry name" value="LysM domain"/>
    <property type="match status" value="3"/>
</dbReference>
<reference evidence="3" key="1">
    <citation type="journal article" date="2010" name="Mol. Biosyst.">
        <title>Complete genome sequence and comparative analysis of Shewanella violacea, a psychrophilic and piezophilic bacterium from deep sea floor sediments.</title>
        <authorList>
            <person name="Aono E."/>
            <person name="Baba T."/>
            <person name="Ara T."/>
            <person name="Nishi T."/>
            <person name="Nakamichi T."/>
            <person name="Inamoto E."/>
            <person name="Toyonaga H."/>
            <person name="Hasegawa M."/>
            <person name="Takai Y."/>
            <person name="Okumura Y."/>
            <person name="Baba M."/>
            <person name="Tomita M."/>
            <person name="Kato C."/>
            <person name="Oshima T."/>
            <person name="Nakasone K."/>
            <person name="Mori H."/>
        </authorList>
    </citation>
    <scope>NUCLEOTIDE SEQUENCE [LARGE SCALE GENOMIC DNA]</scope>
    <source>
        <strain evidence="3">JCM 10179 / CIP 106290 / LMG 19151 / DSS12</strain>
    </source>
</reference>
<dbReference type="Gene3D" id="1.10.530.10">
    <property type="match status" value="1"/>
</dbReference>
<proteinExistence type="predicted"/>
<sequence length="525" mass="59085">MRIQNLILAGSMILILGCQSFDESASEAHHTQTSSISTGTIKTSTVQTIIPPKDIVKAKINVAEVTDVWQRIRLNLSFDVPEQKLIKQYRDWYIKHPQHLEKVSERAAPYLYLIVEEVEKRDLPIELALLPIIESAFDPTAYSNSAASGFWQFTSPMAKYFGLQINDWYDGRRDVPAATTAALDMLEYLYKKTGGNWLYAIAAYNTGEGRVINAVKNNKRKGKPTDFWSLTLPTETQRYVPQLLALADVIKHADKYGIKLHPINNKPQIQVIDVGEQFDLSLAAGFAGMTTSELRKINPGYDHWLTPPNGPHTLVLPVDRVPTFNLALANIHADDKLNKERYQIRSGDSLGLIAQKYHTTPSALRAANALKGNTIITGRYLVIPVPVRNQDKDALSLKQRLKSKQNKSPDSEKIDYIVKSGDSLWKLAKSHKVTIAQLAKWNHMSVKDSLKIGQKLTIWTANTHVSDVTRKLNYTVRSGDSLGHIAAKFNVSVKDLIRWNTLGKHKYIQPGQKLKLYLDMKKIKA</sequence>
<dbReference type="InterPro" id="IPR018392">
    <property type="entry name" value="LysM"/>
</dbReference>
<dbReference type="PROSITE" id="PS51782">
    <property type="entry name" value="LYSM"/>
    <property type="match status" value="3"/>
</dbReference>
<dbReference type="CDD" id="cd16894">
    <property type="entry name" value="MltD-like"/>
    <property type="match status" value="1"/>
</dbReference>
<evidence type="ECO:0000313" key="3">
    <source>
        <dbReference type="Proteomes" id="UP000002350"/>
    </source>
</evidence>
<dbReference type="AlphaFoldDB" id="D4ZL11"/>
<evidence type="ECO:0000259" key="1">
    <source>
        <dbReference type="PROSITE" id="PS51782"/>
    </source>
</evidence>
<dbReference type="InterPro" id="IPR023346">
    <property type="entry name" value="Lysozyme-like_dom_sf"/>
</dbReference>
<organism evidence="2 3">
    <name type="scientific">Shewanella violacea (strain JCM 10179 / CIP 106290 / LMG 19151 / DSS12)</name>
    <dbReference type="NCBI Taxonomy" id="637905"/>
    <lineage>
        <taxon>Bacteria</taxon>
        <taxon>Pseudomonadati</taxon>
        <taxon>Pseudomonadota</taxon>
        <taxon>Gammaproteobacteria</taxon>
        <taxon>Alteromonadales</taxon>
        <taxon>Shewanellaceae</taxon>
        <taxon>Shewanella</taxon>
    </lineage>
</organism>
<keyword evidence="3" id="KW-1185">Reference proteome</keyword>
<dbReference type="PROSITE" id="PS51257">
    <property type="entry name" value="PROKAR_LIPOPROTEIN"/>
    <property type="match status" value="1"/>
</dbReference>
<dbReference type="Pfam" id="PF01464">
    <property type="entry name" value="SLT"/>
    <property type="match status" value="1"/>
</dbReference>